<accession>A0A9P5D1W8</accession>
<proteinExistence type="predicted"/>
<comment type="caution">
    <text evidence="1">The sequence shown here is derived from an EMBL/GenBank/DDBJ whole genome shotgun (WGS) entry which is preliminary data.</text>
</comment>
<evidence type="ECO:0000313" key="2">
    <source>
        <dbReference type="Proteomes" id="UP000749293"/>
    </source>
</evidence>
<dbReference type="Proteomes" id="UP000749293">
    <property type="component" value="Unassembled WGS sequence"/>
</dbReference>
<dbReference type="EMBL" id="JAANYQ010000007">
    <property type="protein sequence ID" value="KAF4123197.1"/>
    <property type="molecule type" value="Genomic_DNA"/>
</dbReference>
<name>A0A9P5D1W8_9HYPO</name>
<organism evidence="1 2">
    <name type="scientific">Geosmithia morbida</name>
    <dbReference type="NCBI Taxonomy" id="1094350"/>
    <lineage>
        <taxon>Eukaryota</taxon>
        <taxon>Fungi</taxon>
        <taxon>Dikarya</taxon>
        <taxon>Ascomycota</taxon>
        <taxon>Pezizomycotina</taxon>
        <taxon>Sordariomycetes</taxon>
        <taxon>Hypocreomycetidae</taxon>
        <taxon>Hypocreales</taxon>
        <taxon>Bionectriaceae</taxon>
        <taxon>Geosmithia</taxon>
    </lineage>
</organism>
<evidence type="ECO:0000313" key="1">
    <source>
        <dbReference type="EMBL" id="KAF4123197.1"/>
    </source>
</evidence>
<dbReference type="OrthoDB" id="5282002at2759"/>
<keyword evidence="2" id="KW-1185">Reference proteome</keyword>
<reference evidence="1" key="1">
    <citation type="submission" date="2020-03" db="EMBL/GenBank/DDBJ databases">
        <title>Site-based positive gene gene selection in Geosmithia morbida across the United States reveals a broad range of putative effectors and factors for local host and environmental adapation.</title>
        <authorList>
            <person name="Onufrak A."/>
            <person name="Murdoch R.W."/>
            <person name="Gazis R."/>
            <person name="Huff M."/>
            <person name="Staton M."/>
            <person name="Klingeman W."/>
            <person name="Hadziabdic D."/>
        </authorList>
    </citation>
    <scope>NUCLEOTIDE SEQUENCE</scope>
    <source>
        <strain evidence="1">1262</strain>
    </source>
</reference>
<dbReference type="AlphaFoldDB" id="A0A9P5D1W8"/>
<gene>
    <name evidence="1" type="ORF">GMORB2_6747</name>
</gene>
<dbReference type="RefSeq" id="XP_035321849.1">
    <property type="nucleotide sequence ID" value="XM_035468715.1"/>
</dbReference>
<dbReference type="GeneID" id="55972970"/>
<sequence>MVPIPSLQDQELIISKLDDFAKTLERHPKWTPPKPHPSLFHVWDFVKRSHYIMTEIDHLRKGEAVKYPNQIPSLNQGADNEERARISFTDVVTRTLTINQVVQNPEMLNALGQGVIDFDDDVRAKSKAVQDAIMSLPE</sequence>
<protein>
    <submittedName>
        <fullName evidence="1">Uncharacterized protein</fullName>
    </submittedName>
</protein>